<dbReference type="InterPro" id="IPR000383">
    <property type="entry name" value="Xaa-Pro-like_dom"/>
</dbReference>
<dbReference type="SUPFAM" id="SSF53474">
    <property type="entry name" value="alpha/beta-Hydrolases"/>
    <property type="match status" value="1"/>
</dbReference>
<evidence type="ECO:0000313" key="4">
    <source>
        <dbReference type="Proteomes" id="UP000566813"/>
    </source>
</evidence>
<dbReference type="InterPro" id="IPR005674">
    <property type="entry name" value="CocE/Ser_esterase"/>
</dbReference>
<evidence type="ECO:0000313" key="3">
    <source>
        <dbReference type="EMBL" id="MBC2664021.1"/>
    </source>
</evidence>
<organism evidence="3 4">
    <name type="scientific">Novosphingobium flavum</name>
    <dbReference type="NCBI Taxonomy" id="1778672"/>
    <lineage>
        <taxon>Bacteria</taxon>
        <taxon>Pseudomonadati</taxon>
        <taxon>Pseudomonadota</taxon>
        <taxon>Alphaproteobacteria</taxon>
        <taxon>Sphingomonadales</taxon>
        <taxon>Sphingomonadaceae</taxon>
        <taxon>Novosphingobium</taxon>
    </lineage>
</organism>
<keyword evidence="4" id="KW-1185">Reference proteome</keyword>
<dbReference type="RefSeq" id="WP_185662279.1">
    <property type="nucleotide sequence ID" value="NZ_JACLAW010000001.1"/>
</dbReference>
<dbReference type="InterPro" id="IPR029058">
    <property type="entry name" value="AB_hydrolase_fold"/>
</dbReference>
<evidence type="ECO:0000259" key="2">
    <source>
        <dbReference type="SMART" id="SM00939"/>
    </source>
</evidence>
<dbReference type="InterPro" id="IPR006311">
    <property type="entry name" value="TAT_signal"/>
</dbReference>
<accession>A0A7X1FNG9</accession>
<dbReference type="Gene3D" id="3.40.50.1820">
    <property type="entry name" value="alpha/beta hydrolase"/>
    <property type="match status" value="1"/>
</dbReference>
<reference evidence="3 4" key="1">
    <citation type="submission" date="2020-08" db="EMBL/GenBank/DDBJ databases">
        <title>The genome sequence of type strain Novosphingobium flavum NBRC 111647.</title>
        <authorList>
            <person name="Liu Y."/>
        </authorList>
    </citation>
    <scope>NUCLEOTIDE SEQUENCE [LARGE SCALE GENOMIC DNA]</scope>
    <source>
        <strain evidence="3 4">NBRC 111647</strain>
    </source>
</reference>
<name>A0A7X1FNG9_9SPHN</name>
<comment type="caution">
    <text evidence="3">The sequence shown here is derived from an EMBL/GenBank/DDBJ whole genome shotgun (WGS) entry which is preliminary data.</text>
</comment>
<dbReference type="Pfam" id="PF02129">
    <property type="entry name" value="Peptidase_S15"/>
    <property type="match status" value="1"/>
</dbReference>
<dbReference type="Gene3D" id="2.60.120.260">
    <property type="entry name" value="Galactose-binding domain-like"/>
    <property type="match status" value="1"/>
</dbReference>
<dbReference type="PANTHER" id="PTHR43056">
    <property type="entry name" value="PEPTIDASE S9 PROLYL OLIGOPEPTIDASE"/>
    <property type="match status" value="1"/>
</dbReference>
<dbReference type="EMBL" id="JACLAW010000001">
    <property type="protein sequence ID" value="MBC2664021.1"/>
    <property type="molecule type" value="Genomic_DNA"/>
</dbReference>
<gene>
    <name evidence="3" type="ORF">H7F51_00665</name>
</gene>
<dbReference type="PANTHER" id="PTHR43056:SF10">
    <property type="entry name" value="COCE_NOND FAMILY, PUTATIVE (AFU_ORTHOLOGUE AFUA_7G00600)-RELATED"/>
    <property type="match status" value="1"/>
</dbReference>
<dbReference type="InterPro" id="IPR008979">
    <property type="entry name" value="Galactose-bd-like_sf"/>
</dbReference>
<protein>
    <submittedName>
        <fullName evidence="3">CocE/NonD family hydrolase</fullName>
    </submittedName>
</protein>
<dbReference type="AlphaFoldDB" id="A0A7X1FNG9"/>
<dbReference type="InterPro" id="IPR050585">
    <property type="entry name" value="Xaa-Pro_dipeptidyl-ppase/CocE"/>
</dbReference>
<proteinExistence type="predicted"/>
<dbReference type="Gene3D" id="1.10.3020.10">
    <property type="entry name" value="alpha-amino acid ester hydrolase ( Helical cap domain)"/>
    <property type="match status" value="1"/>
</dbReference>
<keyword evidence="1 3" id="KW-0378">Hydrolase</keyword>
<dbReference type="InterPro" id="IPR013736">
    <property type="entry name" value="Xaa-Pro_dipept_C"/>
</dbReference>
<evidence type="ECO:0000256" key="1">
    <source>
        <dbReference type="ARBA" id="ARBA00022801"/>
    </source>
</evidence>
<sequence>MNELPLSRRALLASGTGMAALGLSGGAGQAEAAPVWQLPEARPVEVTEVLWIAMPDGVKLAARLWLPEGARQKPVGVVLEYIPYRLWDLRRAQDDSVAATLAPYGIAYIRVDIRGSGNSEGTKDDEYSVEELNDAVSVIEWLSRQPWCNGNVGMRGISWGGINSLQVAAMAPPALKAIVPMGCCDNRYTGDAHFLGGSLGEQQLAWGTTFKGELTEPPDPQVVGDRWEELWLKRLEATPAIVRTWTEHQRYDDYWKRGSIAVDYAAIRCAVYVVNGWGDPYSDVIGRLLEKLSVPRKGLIGPWGHIFPQLATPQGLDWKYEEARWWHHWLMGARTGIMAEPMLRTFSMYESDPQAFPAEVPGTWIAEDKWPSSRIRTRTLHLNDGGALSPAKGADKPVRYVGDRIVGTTKAQWIYGRPTELEQSADDAKSLVFTSAPLPDNLEILGYPTARLRIAADKPIAQCCVRLTEVTPDGKSWLISYKLLNLTRRDSIEHPTPLVPGQFYDVDFPMYFIGHRFAKGSRVRVAISAGLWPLAWPTPEIATLDIVQGASRIDLPVRLTPGQEAPFAVPGTHPGQKAAPTVRSGEKWGPGKRVAYESFGLAEPRTVELATGASRKAGADRVIEMIEGQPLTNRIFADRVIGYKRGEWDCTIRYGSEMTCTAEAFHLREWVIAFKGDKEIFRRETPSIIPRDLM</sequence>
<dbReference type="PROSITE" id="PS51318">
    <property type="entry name" value="TAT"/>
    <property type="match status" value="1"/>
</dbReference>
<dbReference type="SUPFAM" id="SSF49785">
    <property type="entry name" value="Galactose-binding domain-like"/>
    <property type="match status" value="1"/>
</dbReference>
<dbReference type="Pfam" id="PF08530">
    <property type="entry name" value="PepX_C"/>
    <property type="match status" value="1"/>
</dbReference>
<feature type="domain" description="Xaa-Pro dipeptidyl-peptidase C-terminal" evidence="2">
    <location>
        <begin position="323"/>
        <end position="570"/>
    </location>
</feature>
<dbReference type="Proteomes" id="UP000566813">
    <property type="component" value="Unassembled WGS sequence"/>
</dbReference>
<dbReference type="NCBIfam" id="TIGR00976">
    <property type="entry name" value="CocE_NonD"/>
    <property type="match status" value="1"/>
</dbReference>
<dbReference type="SMART" id="SM00939">
    <property type="entry name" value="PepX_C"/>
    <property type="match status" value="1"/>
</dbReference>
<dbReference type="GO" id="GO:0008239">
    <property type="term" value="F:dipeptidyl-peptidase activity"/>
    <property type="evidence" value="ECO:0007669"/>
    <property type="project" value="InterPro"/>
</dbReference>